<dbReference type="PANTHER" id="PTHR46910:SF12">
    <property type="entry name" value="REGULATORY PROTEIN CAT8"/>
    <property type="match status" value="1"/>
</dbReference>
<evidence type="ECO:0000256" key="9">
    <source>
        <dbReference type="SAM" id="MobiDB-lite"/>
    </source>
</evidence>
<dbReference type="InterPro" id="IPR036864">
    <property type="entry name" value="Zn2-C6_fun-type_DNA-bd_sf"/>
</dbReference>
<evidence type="ECO:0000259" key="10">
    <source>
        <dbReference type="PROSITE" id="PS50048"/>
    </source>
</evidence>
<dbReference type="AlphaFoldDB" id="A0A093V4L7"/>
<dbReference type="EMBL" id="JPOX01000025">
    <property type="protein sequence ID" value="KFX44924.1"/>
    <property type="molecule type" value="Genomic_DNA"/>
</dbReference>
<gene>
    <name evidence="11" type="ORF">GQ26_0250340</name>
</gene>
<name>A0A093V4L7_TALMA</name>
<keyword evidence="3" id="KW-0862">Zinc</keyword>
<evidence type="ECO:0000256" key="3">
    <source>
        <dbReference type="ARBA" id="ARBA00022833"/>
    </source>
</evidence>
<sequence>MPGILPMKVIKMGSNAQSRIAQACDRCRSKKIRCDGVRPCCTQCKNVGFECKTSDKLSRRAFPRGYTESLEDRVRALEAEVRDLKTLLDERDEKIEVLSRIHSFGTPRQKAQPNSTPSPASTSGAVSETSRSPLSEEAKPSPAETERVITVKYPTKSSGSSPFAGPSSVRAFSSTLTSKLEARGISSSSFSTKALTAFPPKTYQRKASSLQSLPRLVSDQLINIYFQEWAPLYPVVHRSTILKAYDRYLADPSLLKDQPLTIIQLNLIFGIAALSSMLTATQSRTNQDPKLFENNWYTPLESLSGEMSVPAIQCMVLAQMYFLTKGDYQSLLRYRALSVGTIQSLGLDQSQQDFVRDPLLHETRKKVFWCQYMLDRFTATMTGLPVMLRDDRIGTEMPADIDDENITEDGLLPGLPDECTRMSSALALIEASRILGKALEILYPSAANAQVSVTKLHGLSEELDTWNKGLPTHLKLIFIQDRPSTNVTSSRSPLLSLVYYFIRILIHRPAACFGTADIMNPALLTISDSSKHIIQILQLLDERRLSLSLAINRLEVAYLSGLGILWQDMTLERGNKLVQESRNLLLDVKVQLEPESNTAATEFRILSNLITGADSQRSMKIKKALQTSQSRADVGAEPKSAKDGVQSRRNTISNLSAPHRSPQQMRQQPGAMDPPRTMSRPKSFDISSGVNVDYYPLNADSLRSVSTTDVSKMALSAAEWEGILSDLDHGNLNIFTGIYGGQECADQPSSNVPIDNSYSPHQSTSAYAPIMQQHVRLSPQDTSSEAWSACSSGDVSYVHDGVRSYPAENTINTDDGLPFKDFDLTQSLQMVDAVKGIMIPSAEEDFVDLGIFDGWDRSLMA</sequence>
<dbReference type="PANTHER" id="PTHR46910">
    <property type="entry name" value="TRANSCRIPTION FACTOR PDR1"/>
    <property type="match status" value="1"/>
</dbReference>
<evidence type="ECO:0000256" key="2">
    <source>
        <dbReference type="ARBA" id="ARBA00022723"/>
    </source>
</evidence>
<keyword evidence="4" id="KW-0805">Transcription regulation</keyword>
<dbReference type="PROSITE" id="PS00463">
    <property type="entry name" value="ZN2_CY6_FUNGAL_1"/>
    <property type="match status" value="1"/>
</dbReference>
<evidence type="ECO:0000256" key="5">
    <source>
        <dbReference type="ARBA" id="ARBA00023125"/>
    </source>
</evidence>
<dbReference type="SMART" id="SM00066">
    <property type="entry name" value="GAL4"/>
    <property type="match status" value="1"/>
</dbReference>
<keyword evidence="2" id="KW-0479">Metal-binding</keyword>
<dbReference type="Pfam" id="PF04082">
    <property type="entry name" value="Fungal_trans"/>
    <property type="match status" value="1"/>
</dbReference>
<dbReference type="CDD" id="cd00067">
    <property type="entry name" value="GAL4"/>
    <property type="match status" value="1"/>
</dbReference>
<dbReference type="PROSITE" id="PS50048">
    <property type="entry name" value="ZN2_CY6_FUNGAL_2"/>
    <property type="match status" value="1"/>
</dbReference>
<dbReference type="Pfam" id="PF00172">
    <property type="entry name" value="Zn_clus"/>
    <property type="match status" value="1"/>
</dbReference>
<feature type="coiled-coil region" evidence="8">
    <location>
        <begin position="67"/>
        <end position="94"/>
    </location>
</feature>
<dbReference type="SUPFAM" id="SSF57701">
    <property type="entry name" value="Zn2/Cys6 DNA-binding domain"/>
    <property type="match status" value="1"/>
</dbReference>
<organism evidence="11">
    <name type="scientific">Talaromyces marneffei PM1</name>
    <dbReference type="NCBI Taxonomy" id="1077442"/>
    <lineage>
        <taxon>Eukaryota</taxon>
        <taxon>Fungi</taxon>
        <taxon>Dikarya</taxon>
        <taxon>Ascomycota</taxon>
        <taxon>Pezizomycotina</taxon>
        <taxon>Eurotiomycetes</taxon>
        <taxon>Eurotiomycetidae</taxon>
        <taxon>Eurotiales</taxon>
        <taxon>Trichocomaceae</taxon>
        <taxon>Talaromyces</taxon>
        <taxon>Talaromyces sect. Talaromyces</taxon>
    </lineage>
</organism>
<protein>
    <submittedName>
        <fullName evidence="11">Transcriptional activator protein acu-15</fullName>
    </submittedName>
</protein>
<evidence type="ECO:0000256" key="6">
    <source>
        <dbReference type="ARBA" id="ARBA00023163"/>
    </source>
</evidence>
<dbReference type="GO" id="GO:0000981">
    <property type="term" value="F:DNA-binding transcription factor activity, RNA polymerase II-specific"/>
    <property type="evidence" value="ECO:0007669"/>
    <property type="project" value="InterPro"/>
</dbReference>
<accession>A0A093V4L7</accession>
<feature type="compositionally biased region" description="Basic and acidic residues" evidence="9">
    <location>
        <begin position="634"/>
        <end position="646"/>
    </location>
</feature>
<feature type="region of interest" description="Disordered" evidence="9">
    <location>
        <begin position="621"/>
        <end position="678"/>
    </location>
</feature>
<dbReference type="GO" id="GO:0008270">
    <property type="term" value="F:zinc ion binding"/>
    <property type="evidence" value="ECO:0007669"/>
    <property type="project" value="InterPro"/>
</dbReference>
<feature type="compositionally biased region" description="Basic and acidic residues" evidence="9">
    <location>
        <begin position="134"/>
        <end position="147"/>
    </location>
</feature>
<dbReference type="eggNOG" id="ENOG502QTKQ">
    <property type="taxonomic scope" value="Eukaryota"/>
</dbReference>
<dbReference type="HOGENOM" id="CLU_007124_0_0_1"/>
<dbReference type="InterPro" id="IPR001138">
    <property type="entry name" value="Zn2Cys6_DnaBD"/>
</dbReference>
<keyword evidence="7" id="KW-0539">Nucleus</keyword>
<feature type="compositionally biased region" description="Polar residues" evidence="9">
    <location>
        <begin position="647"/>
        <end position="667"/>
    </location>
</feature>
<dbReference type="CDD" id="cd12148">
    <property type="entry name" value="fungal_TF_MHR"/>
    <property type="match status" value="1"/>
</dbReference>
<reference evidence="11" key="2">
    <citation type="journal article" date="2014" name="PLoS Genet.">
        <title>Signature gene expression reveals novel clues to the molecular mechanisms of dimorphic transition in Penicillium marneffei.</title>
        <authorList>
            <person name="Yang E."/>
            <person name="Wang G."/>
            <person name="Cai J."/>
            <person name="Woo P.C."/>
            <person name="Lau S.K."/>
            <person name="Yuen K.-Y."/>
            <person name="Chow W.-N."/>
            <person name="Lin X."/>
        </authorList>
    </citation>
    <scope>NUCLEOTIDE SEQUENCE</scope>
    <source>
        <strain evidence="11">PM1</strain>
    </source>
</reference>
<dbReference type="SMART" id="SM00906">
    <property type="entry name" value="Fungal_trans"/>
    <property type="match status" value="1"/>
</dbReference>
<dbReference type="InterPro" id="IPR007219">
    <property type="entry name" value="XnlR_reg_dom"/>
</dbReference>
<evidence type="ECO:0000313" key="11">
    <source>
        <dbReference type="EMBL" id="KFX44924.1"/>
    </source>
</evidence>
<evidence type="ECO:0000256" key="1">
    <source>
        <dbReference type="ARBA" id="ARBA00004123"/>
    </source>
</evidence>
<dbReference type="FunFam" id="4.10.240.10:FF:000007">
    <property type="entry name" value="C6 transcription factor FacB"/>
    <property type="match status" value="1"/>
</dbReference>
<feature type="compositionally biased region" description="Polar residues" evidence="9">
    <location>
        <begin position="109"/>
        <end position="133"/>
    </location>
</feature>
<proteinExistence type="predicted"/>
<feature type="domain" description="Zn(2)-C6 fungal-type" evidence="10">
    <location>
        <begin position="23"/>
        <end position="53"/>
    </location>
</feature>
<comment type="caution">
    <text evidence="11">The sequence shown here is derived from an EMBL/GenBank/DDBJ whole genome shotgun (WGS) entry which is preliminary data.</text>
</comment>
<dbReference type="CDD" id="cd15485">
    <property type="entry name" value="ZIP_Cat8"/>
    <property type="match status" value="1"/>
</dbReference>
<keyword evidence="6" id="KW-0804">Transcription</keyword>
<dbReference type="GO" id="GO:0003677">
    <property type="term" value="F:DNA binding"/>
    <property type="evidence" value="ECO:0007669"/>
    <property type="project" value="UniProtKB-KW"/>
</dbReference>
<dbReference type="Gene3D" id="4.10.240.10">
    <property type="entry name" value="Zn(2)-C6 fungal-type DNA-binding domain"/>
    <property type="match status" value="1"/>
</dbReference>
<dbReference type="GO" id="GO:0006351">
    <property type="term" value="P:DNA-templated transcription"/>
    <property type="evidence" value="ECO:0007669"/>
    <property type="project" value="InterPro"/>
</dbReference>
<evidence type="ECO:0000256" key="8">
    <source>
        <dbReference type="SAM" id="Coils"/>
    </source>
</evidence>
<keyword evidence="5" id="KW-0238">DNA-binding</keyword>
<dbReference type="GO" id="GO:0005634">
    <property type="term" value="C:nucleus"/>
    <property type="evidence" value="ECO:0007669"/>
    <property type="project" value="UniProtKB-SubCell"/>
</dbReference>
<dbReference type="InterPro" id="IPR050987">
    <property type="entry name" value="AtrR-like"/>
</dbReference>
<comment type="subcellular location">
    <subcellularLocation>
        <location evidence="1">Nucleus</location>
    </subcellularLocation>
</comment>
<evidence type="ECO:0000256" key="4">
    <source>
        <dbReference type="ARBA" id="ARBA00023015"/>
    </source>
</evidence>
<evidence type="ECO:0000256" key="7">
    <source>
        <dbReference type="ARBA" id="ARBA00023242"/>
    </source>
</evidence>
<reference key="1">
    <citation type="journal article" date="2014" name="PLoS Genet.">
        <title>Signature Gene Expression Reveals Novel Clues to the Molecular Mechanisms of Dimorphic Transition in Penicillium marneffei.</title>
        <authorList>
            <person name="Yang E."/>
            <person name="Wang G."/>
            <person name="Cai J."/>
            <person name="Woo P.C."/>
            <person name="Lau S.K."/>
            <person name="Yuen K.-Y."/>
            <person name="Chow W.-N."/>
            <person name="Lin X."/>
        </authorList>
    </citation>
    <scope>NUCLEOTIDE SEQUENCE [LARGE SCALE GENOMIC DNA]</scope>
    <source>
        <strain>PM1</strain>
    </source>
</reference>
<feature type="region of interest" description="Disordered" evidence="9">
    <location>
        <begin position="99"/>
        <end position="147"/>
    </location>
</feature>
<keyword evidence="8" id="KW-0175">Coiled coil</keyword>